<proteinExistence type="predicted"/>
<reference evidence="2" key="1">
    <citation type="submission" date="2023-02" db="EMBL/GenBank/DDBJ databases">
        <title>Actinokineospora globicatena NBRC 15670.</title>
        <authorList>
            <person name="Ichikawa N."/>
            <person name="Sato H."/>
            <person name="Tonouchi N."/>
        </authorList>
    </citation>
    <scope>NUCLEOTIDE SEQUENCE</scope>
    <source>
        <strain evidence="2">NBRC 15670</strain>
    </source>
</reference>
<evidence type="ECO:0000313" key="3">
    <source>
        <dbReference type="Proteomes" id="UP001165042"/>
    </source>
</evidence>
<accession>A0A9W6VA22</accession>
<evidence type="ECO:0000313" key="2">
    <source>
        <dbReference type="EMBL" id="GLW92539.1"/>
    </source>
</evidence>
<feature type="domain" description="N-acetyltransferase" evidence="1">
    <location>
        <begin position="120"/>
        <end position="254"/>
    </location>
</feature>
<dbReference type="PROSITE" id="PS51186">
    <property type="entry name" value="GNAT"/>
    <property type="match status" value="1"/>
</dbReference>
<dbReference type="Gene3D" id="3.40.630.30">
    <property type="match status" value="1"/>
</dbReference>
<dbReference type="CDD" id="cd04301">
    <property type="entry name" value="NAT_SF"/>
    <property type="match status" value="1"/>
</dbReference>
<protein>
    <recommendedName>
        <fullName evidence="1">N-acetyltransferase domain-containing protein</fullName>
    </recommendedName>
</protein>
<name>A0A9W6VA22_9PSEU</name>
<dbReference type="Proteomes" id="UP001165042">
    <property type="component" value="Unassembled WGS sequence"/>
</dbReference>
<dbReference type="Pfam" id="PF00583">
    <property type="entry name" value="Acetyltransf_1"/>
    <property type="match status" value="1"/>
</dbReference>
<dbReference type="EMBL" id="BSSD01000005">
    <property type="protein sequence ID" value="GLW92539.1"/>
    <property type="molecule type" value="Genomic_DNA"/>
</dbReference>
<dbReference type="AlphaFoldDB" id="A0A9W6VA22"/>
<dbReference type="SUPFAM" id="SSF55729">
    <property type="entry name" value="Acyl-CoA N-acyltransferases (Nat)"/>
    <property type="match status" value="1"/>
</dbReference>
<keyword evidence="3" id="KW-1185">Reference proteome</keyword>
<comment type="caution">
    <text evidence="2">The sequence shown here is derived from an EMBL/GenBank/DDBJ whole genome shotgun (WGS) entry which is preliminary data.</text>
</comment>
<evidence type="ECO:0000259" key="1">
    <source>
        <dbReference type="PROSITE" id="PS51186"/>
    </source>
</evidence>
<dbReference type="GO" id="GO:0016747">
    <property type="term" value="F:acyltransferase activity, transferring groups other than amino-acyl groups"/>
    <property type="evidence" value="ECO:0007669"/>
    <property type="project" value="InterPro"/>
</dbReference>
<sequence>MSDGVWGRVREFEERFAKAQATEVVEWGWGYAVVQAEFWASWHHNRVVVTGEVEPGVVRGAADEVLGGRGLGHRLVQFERDEVGAAAAVEFAGYGVHERVLTMVHSGVLPPEGGGRVEALSVAELVPSLVADWRLGEPGRTDEQVRQLAERITLYERGADVTFLGVRDDNGDVIARGELYVADGVAQFEDVIVRAEHRGKGLGKQLFSAALHRSAAAGADVWFLIADDDDWPRGWYERLGYRAGPVMHVYQGMA</sequence>
<gene>
    <name evidence="2" type="ORF">Aglo03_33550</name>
</gene>
<dbReference type="InterPro" id="IPR000182">
    <property type="entry name" value="GNAT_dom"/>
</dbReference>
<organism evidence="2 3">
    <name type="scientific">Actinokineospora globicatena</name>
    <dbReference type="NCBI Taxonomy" id="103729"/>
    <lineage>
        <taxon>Bacteria</taxon>
        <taxon>Bacillati</taxon>
        <taxon>Actinomycetota</taxon>
        <taxon>Actinomycetes</taxon>
        <taxon>Pseudonocardiales</taxon>
        <taxon>Pseudonocardiaceae</taxon>
        <taxon>Actinokineospora</taxon>
    </lineage>
</organism>
<dbReference type="InterPro" id="IPR016181">
    <property type="entry name" value="Acyl_CoA_acyltransferase"/>
</dbReference>